<sequence>MKRLLLAFALLVSANTVLAAEFDHSVWNGLLQNHVQMINHGQASQVDYTGLLQKRAVLHTYLSQLSAINANEFSAWSRSERLAFLINAYNAYTVDLILTRYPRLDSIKDLGSLLQNPWKKSFVPLFDKMLSLDDIEHGMIRKPGDYNEPRIHFAVNCASISCPGLLNEAYIGTKLESQLETVTRAFLADRSRNRYNVTTGRLEVSKIFDWYREDFERGWKGWNKLDQFFAHYVDSLADTPETKALIIAGGIKIRFLDYDWALNEKK</sequence>
<dbReference type="GO" id="GO:0045454">
    <property type="term" value="P:cell redox homeostasis"/>
    <property type="evidence" value="ECO:0007669"/>
    <property type="project" value="TreeGrafter"/>
</dbReference>
<dbReference type="Pfam" id="PF04784">
    <property type="entry name" value="DUF547"/>
    <property type="match status" value="1"/>
</dbReference>
<dbReference type="EMBL" id="PXXU01000016">
    <property type="protein sequence ID" value="PSJ17673.1"/>
    <property type="molecule type" value="Genomic_DNA"/>
</dbReference>
<gene>
    <name evidence="3" type="ORF">C7H79_06990</name>
</gene>
<evidence type="ECO:0000256" key="1">
    <source>
        <dbReference type="SAM" id="SignalP"/>
    </source>
</evidence>
<dbReference type="GO" id="GO:0009055">
    <property type="term" value="F:electron transfer activity"/>
    <property type="evidence" value="ECO:0007669"/>
    <property type="project" value="TreeGrafter"/>
</dbReference>
<proteinExistence type="predicted"/>
<dbReference type="Proteomes" id="UP000241912">
    <property type="component" value="Unassembled WGS sequence"/>
</dbReference>
<feature type="chain" id="PRO_5015118285" evidence="1">
    <location>
        <begin position="20"/>
        <end position="266"/>
    </location>
</feature>
<reference evidence="3 4" key="1">
    <citation type="submission" date="2018-03" db="EMBL/GenBank/DDBJ databases">
        <title>Draft genome of Nitrosomonas supralitoralis APG5.</title>
        <authorList>
            <person name="Urakawa H."/>
            <person name="Lopez J.V."/>
        </authorList>
    </citation>
    <scope>NUCLEOTIDE SEQUENCE [LARGE SCALE GENOMIC DNA]</scope>
    <source>
        <strain evidence="3 4">APG5</strain>
    </source>
</reference>
<protein>
    <submittedName>
        <fullName evidence="3">DUF547 domain-containing protein</fullName>
    </submittedName>
</protein>
<dbReference type="PANTHER" id="PTHR34386">
    <property type="entry name" value="GLUTAREDOXIN"/>
    <property type="match status" value="1"/>
</dbReference>
<keyword evidence="4" id="KW-1185">Reference proteome</keyword>
<evidence type="ECO:0000313" key="3">
    <source>
        <dbReference type="EMBL" id="PSJ17673.1"/>
    </source>
</evidence>
<feature type="domain" description="DUF547" evidence="2">
    <location>
        <begin position="74"/>
        <end position="187"/>
    </location>
</feature>
<evidence type="ECO:0000313" key="4">
    <source>
        <dbReference type="Proteomes" id="UP000241912"/>
    </source>
</evidence>
<dbReference type="InterPro" id="IPR051548">
    <property type="entry name" value="Grx-like_ET"/>
</dbReference>
<dbReference type="AlphaFoldDB" id="A0A2P7NW35"/>
<dbReference type="OrthoDB" id="526867at2"/>
<dbReference type="PANTHER" id="PTHR34386:SF1">
    <property type="entry name" value="GLUTAREDOXIN-LIKE PROTEIN NRDH"/>
    <property type="match status" value="1"/>
</dbReference>
<comment type="caution">
    <text evidence="3">The sequence shown here is derived from an EMBL/GenBank/DDBJ whole genome shotgun (WGS) entry which is preliminary data.</text>
</comment>
<organism evidence="3 4">
    <name type="scientific">Nitrosomonas supralitoralis</name>
    <dbReference type="NCBI Taxonomy" id="2116706"/>
    <lineage>
        <taxon>Bacteria</taxon>
        <taxon>Pseudomonadati</taxon>
        <taxon>Pseudomonadota</taxon>
        <taxon>Betaproteobacteria</taxon>
        <taxon>Nitrosomonadales</taxon>
        <taxon>Nitrosomonadaceae</taxon>
        <taxon>Nitrosomonas</taxon>
    </lineage>
</organism>
<accession>A0A2P7NW35</accession>
<keyword evidence="1" id="KW-0732">Signal</keyword>
<feature type="signal peptide" evidence="1">
    <location>
        <begin position="1"/>
        <end position="19"/>
    </location>
</feature>
<dbReference type="InterPro" id="IPR006869">
    <property type="entry name" value="DUF547"/>
</dbReference>
<name>A0A2P7NW35_9PROT</name>
<evidence type="ECO:0000259" key="2">
    <source>
        <dbReference type="Pfam" id="PF04784"/>
    </source>
</evidence>